<protein>
    <submittedName>
        <fullName evidence="1">Uncharacterized protein</fullName>
    </submittedName>
</protein>
<sequence>MEKKFDVSLVLANTKNANNLKLLYEILCFCKEIGAVTLEIEFVNPDIFTGKDFVNPVFFDRLKVCVSLPGERVRYEKPKRKEEIGHEKLHYLKANFDSLFIEWYKENSLMTFNVFNLQLFDKNGSVVADFTDDQLSIHIYSLSKQELEKVRKIAKKYSVDSTTDTAKTLIKKWH</sequence>
<evidence type="ECO:0000313" key="1">
    <source>
        <dbReference type="EMBL" id="MBS3061789.1"/>
    </source>
</evidence>
<gene>
    <name evidence="1" type="ORF">J4215_04375</name>
</gene>
<comment type="caution">
    <text evidence="1">The sequence shown here is derived from an EMBL/GenBank/DDBJ whole genome shotgun (WGS) entry which is preliminary data.</text>
</comment>
<reference evidence="1" key="2">
    <citation type="submission" date="2021-05" db="EMBL/GenBank/DDBJ databases">
        <title>Protein family content uncovers lineage relationships and bacterial pathway maintenance mechanisms in DPANN archaea.</title>
        <authorList>
            <person name="Castelle C.J."/>
            <person name="Meheust R."/>
            <person name="Jaffe A.L."/>
            <person name="Seitz K."/>
            <person name="Gong X."/>
            <person name="Baker B.J."/>
            <person name="Banfield J.F."/>
        </authorList>
    </citation>
    <scope>NUCLEOTIDE SEQUENCE</scope>
    <source>
        <strain evidence="1">RIFCSPLOWO2_01_FULL_AR10_48_17</strain>
    </source>
</reference>
<proteinExistence type="predicted"/>
<dbReference type="EMBL" id="JAGVWC010000010">
    <property type="protein sequence ID" value="MBS3061789.1"/>
    <property type="molecule type" value="Genomic_DNA"/>
</dbReference>
<name>A0A8T4L8D5_9ARCH</name>
<accession>A0A8T4L8D5</accession>
<dbReference type="Proteomes" id="UP000675968">
    <property type="component" value="Unassembled WGS sequence"/>
</dbReference>
<organism evidence="1 2">
    <name type="scientific">Candidatus Iainarchaeum sp</name>
    <dbReference type="NCBI Taxonomy" id="3101447"/>
    <lineage>
        <taxon>Archaea</taxon>
        <taxon>Candidatus Iainarchaeota</taxon>
        <taxon>Candidatus Iainarchaeia</taxon>
        <taxon>Candidatus Iainarchaeales</taxon>
        <taxon>Candidatus Iainarchaeaceae</taxon>
        <taxon>Candidatus Iainarchaeum</taxon>
    </lineage>
</organism>
<evidence type="ECO:0000313" key="2">
    <source>
        <dbReference type="Proteomes" id="UP000675968"/>
    </source>
</evidence>
<dbReference type="AlphaFoldDB" id="A0A8T4L8D5"/>
<reference evidence="1" key="1">
    <citation type="submission" date="2021-03" db="EMBL/GenBank/DDBJ databases">
        <authorList>
            <person name="Jaffe A."/>
        </authorList>
    </citation>
    <scope>NUCLEOTIDE SEQUENCE</scope>
    <source>
        <strain evidence="1">RIFCSPLOWO2_01_FULL_AR10_48_17</strain>
    </source>
</reference>